<sequence>MNRIGSRSVSVSKIGDKPYIEGRSGEKRAFYAYTCAIRFIKTAKSPFGDLNRHLIFALRNIEFLEHEEVIQEFSHKPDFNQLFAHS</sequence>
<evidence type="ECO:0000313" key="1">
    <source>
        <dbReference type="EMBL" id="KAG5213073.1"/>
    </source>
</evidence>
<proteinExistence type="predicted"/>
<dbReference type="AlphaFoldDB" id="A0A836AEY4"/>
<gene>
    <name evidence="1" type="ORF">JEQ12_008859</name>
</gene>
<organism evidence="1 2">
    <name type="scientific">Ovis aries</name>
    <name type="common">Sheep</name>
    <dbReference type="NCBI Taxonomy" id="9940"/>
    <lineage>
        <taxon>Eukaryota</taxon>
        <taxon>Metazoa</taxon>
        <taxon>Chordata</taxon>
        <taxon>Craniata</taxon>
        <taxon>Vertebrata</taxon>
        <taxon>Euteleostomi</taxon>
        <taxon>Mammalia</taxon>
        <taxon>Eutheria</taxon>
        <taxon>Laurasiatheria</taxon>
        <taxon>Artiodactyla</taxon>
        <taxon>Ruminantia</taxon>
        <taxon>Pecora</taxon>
        <taxon>Bovidae</taxon>
        <taxon>Caprinae</taxon>
        <taxon>Ovis</taxon>
    </lineage>
</organism>
<dbReference type="Proteomes" id="UP000664991">
    <property type="component" value="Unassembled WGS sequence"/>
</dbReference>
<protein>
    <submittedName>
        <fullName evidence="1">Uncharacterized protein</fullName>
    </submittedName>
</protein>
<accession>A0A836AEY4</accession>
<comment type="caution">
    <text evidence="1">The sequence shown here is derived from an EMBL/GenBank/DDBJ whole genome shotgun (WGS) entry which is preliminary data.</text>
</comment>
<name>A0A836AEY4_SHEEP</name>
<reference evidence="1 2" key="1">
    <citation type="submission" date="2020-12" db="EMBL/GenBank/DDBJ databases">
        <title>De novo assembly of Tibetan sheep genome.</title>
        <authorList>
            <person name="Li X."/>
        </authorList>
    </citation>
    <scope>NUCLEOTIDE SEQUENCE [LARGE SCALE GENOMIC DNA]</scope>
    <source>
        <tissue evidence="1">Heart</tissue>
    </source>
</reference>
<evidence type="ECO:0000313" key="2">
    <source>
        <dbReference type="Proteomes" id="UP000664991"/>
    </source>
</evidence>
<dbReference type="EMBL" id="JAEMGP010000002">
    <property type="protein sequence ID" value="KAG5213073.1"/>
    <property type="molecule type" value="Genomic_DNA"/>
</dbReference>